<dbReference type="OrthoDB" id="1434453at2759"/>
<dbReference type="PANTHER" id="PTHR45621">
    <property type="entry name" value="OS01G0588500 PROTEIN-RELATED"/>
    <property type="match status" value="1"/>
</dbReference>
<dbReference type="GO" id="GO:0005524">
    <property type="term" value="F:ATP binding"/>
    <property type="evidence" value="ECO:0007669"/>
    <property type="project" value="InterPro"/>
</dbReference>
<evidence type="ECO:0000313" key="3">
    <source>
        <dbReference type="EMBL" id="GAU30485.1"/>
    </source>
</evidence>
<feature type="compositionally biased region" description="Pro residues" evidence="1">
    <location>
        <begin position="170"/>
        <end position="179"/>
    </location>
</feature>
<feature type="domain" description="Protein kinase" evidence="2">
    <location>
        <begin position="1"/>
        <end position="179"/>
    </location>
</feature>
<dbReference type="InterPro" id="IPR000719">
    <property type="entry name" value="Prot_kinase_dom"/>
</dbReference>
<dbReference type="PROSITE" id="PS50011">
    <property type="entry name" value="PROTEIN_KINASE_DOM"/>
    <property type="match status" value="1"/>
</dbReference>
<dbReference type="Pfam" id="PF00069">
    <property type="entry name" value="Pkinase"/>
    <property type="match status" value="1"/>
</dbReference>
<dbReference type="InterPro" id="IPR011009">
    <property type="entry name" value="Kinase-like_dom_sf"/>
</dbReference>
<organism evidence="3 4">
    <name type="scientific">Trifolium subterraneum</name>
    <name type="common">Subterranean clover</name>
    <dbReference type="NCBI Taxonomy" id="3900"/>
    <lineage>
        <taxon>Eukaryota</taxon>
        <taxon>Viridiplantae</taxon>
        <taxon>Streptophyta</taxon>
        <taxon>Embryophyta</taxon>
        <taxon>Tracheophyta</taxon>
        <taxon>Spermatophyta</taxon>
        <taxon>Magnoliopsida</taxon>
        <taxon>eudicotyledons</taxon>
        <taxon>Gunneridae</taxon>
        <taxon>Pentapetalae</taxon>
        <taxon>rosids</taxon>
        <taxon>fabids</taxon>
        <taxon>Fabales</taxon>
        <taxon>Fabaceae</taxon>
        <taxon>Papilionoideae</taxon>
        <taxon>50 kb inversion clade</taxon>
        <taxon>NPAAA clade</taxon>
        <taxon>Hologalegina</taxon>
        <taxon>IRL clade</taxon>
        <taxon>Trifolieae</taxon>
        <taxon>Trifolium</taxon>
    </lineage>
</organism>
<evidence type="ECO:0000313" key="4">
    <source>
        <dbReference type="Proteomes" id="UP000242715"/>
    </source>
</evidence>
<dbReference type="PROSITE" id="PS00108">
    <property type="entry name" value="PROTEIN_KINASE_ST"/>
    <property type="match status" value="1"/>
</dbReference>
<evidence type="ECO:0000256" key="1">
    <source>
        <dbReference type="SAM" id="MobiDB-lite"/>
    </source>
</evidence>
<reference evidence="4" key="1">
    <citation type="journal article" date="2017" name="Front. Plant Sci.">
        <title>Climate Clever Clovers: New Paradigm to Reduce the Environmental Footprint of Ruminants by Breeding Low Methanogenic Forages Utilizing Haplotype Variation.</title>
        <authorList>
            <person name="Kaur P."/>
            <person name="Appels R."/>
            <person name="Bayer P.E."/>
            <person name="Keeble-Gagnere G."/>
            <person name="Wang J."/>
            <person name="Hirakawa H."/>
            <person name="Shirasawa K."/>
            <person name="Vercoe P."/>
            <person name="Stefanova K."/>
            <person name="Durmic Z."/>
            <person name="Nichols P."/>
            <person name="Revell C."/>
            <person name="Isobe S.N."/>
            <person name="Edwards D."/>
            <person name="Erskine W."/>
        </authorList>
    </citation>
    <scope>NUCLEOTIDE SEQUENCE [LARGE SCALE GENOMIC DNA]</scope>
    <source>
        <strain evidence="4">cv. Daliak</strain>
    </source>
</reference>
<protein>
    <recommendedName>
        <fullName evidence="2">Protein kinase domain-containing protein</fullName>
    </recommendedName>
</protein>
<accession>A0A2Z6N393</accession>
<evidence type="ECO:0000259" key="2">
    <source>
        <dbReference type="PROSITE" id="PS50011"/>
    </source>
</evidence>
<dbReference type="InterPro" id="IPR050823">
    <property type="entry name" value="Plant_Ser_Thr_Prot_Kinase"/>
</dbReference>
<feature type="region of interest" description="Disordered" evidence="1">
    <location>
        <begin position="136"/>
        <end position="179"/>
    </location>
</feature>
<dbReference type="InterPro" id="IPR008271">
    <property type="entry name" value="Ser/Thr_kinase_AS"/>
</dbReference>
<proteinExistence type="predicted"/>
<dbReference type="GO" id="GO:0004672">
    <property type="term" value="F:protein kinase activity"/>
    <property type="evidence" value="ECO:0007669"/>
    <property type="project" value="InterPro"/>
</dbReference>
<feature type="compositionally biased region" description="Low complexity" evidence="1">
    <location>
        <begin position="139"/>
        <end position="152"/>
    </location>
</feature>
<gene>
    <name evidence="3" type="ORF">TSUD_18650</name>
</gene>
<dbReference type="Proteomes" id="UP000242715">
    <property type="component" value="Unassembled WGS sequence"/>
</dbReference>
<sequence>MLGAAKGLAFLHEEAEKPLIYRDFKTSNILLDSQYNAKLSDFGLAKDAPTGDKTHVSTQVMGTQGYVDPLYVVSGFHQLIDPKLEGIYSARGAYKAFKLVSLCLSRDQNSRPLMSEIAKVLQNILDCKIDMPPLKIKSNSHVGPSSSSPVSSTPTRFRASPLDLTATFPSPNPPCGENP</sequence>
<dbReference type="Gene3D" id="1.10.510.10">
    <property type="entry name" value="Transferase(Phosphotransferase) domain 1"/>
    <property type="match status" value="2"/>
</dbReference>
<dbReference type="SUPFAM" id="SSF56112">
    <property type="entry name" value="Protein kinase-like (PK-like)"/>
    <property type="match status" value="1"/>
</dbReference>
<keyword evidence="4" id="KW-1185">Reference proteome</keyword>
<dbReference type="EMBL" id="DF973427">
    <property type="protein sequence ID" value="GAU30485.1"/>
    <property type="molecule type" value="Genomic_DNA"/>
</dbReference>
<dbReference type="AlphaFoldDB" id="A0A2Z6N393"/>
<name>A0A2Z6N393_TRISU</name>